<dbReference type="SUPFAM" id="SSF52218">
    <property type="entry name" value="Flavoproteins"/>
    <property type="match status" value="1"/>
</dbReference>
<dbReference type="InterPro" id="IPR029039">
    <property type="entry name" value="Flavoprotein-like_sf"/>
</dbReference>
<name>A0ABW8ANQ7_9ACTN</name>
<dbReference type="EMBL" id="JBITLV010000003">
    <property type="protein sequence ID" value="MFI7587587.1"/>
    <property type="molecule type" value="Genomic_DNA"/>
</dbReference>
<evidence type="ECO:0000313" key="1">
    <source>
        <dbReference type="EMBL" id="MFI7587587.1"/>
    </source>
</evidence>
<gene>
    <name evidence="1" type="ORF">ACIB24_10985</name>
</gene>
<organism evidence="1 2">
    <name type="scientific">Spongisporangium articulatum</name>
    <dbReference type="NCBI Taxonomy" id="3362603"/>
    <lineage>
        <taxon>Bacteria</taxon>
        <taxon>Bacillati</taxon>
        <taxon>Actinomycetota</taxon>
        <taxon>Actinomycetes</taxon>
        <taxon>Kineosporiales</taxon>
        <taxon>Kineosporiaceae</taxon>
        <taxon>Spongisporangium</taxon>
    </lineage>
</organism>
<accession>A0ABW8ANQ7</accession>
<keyword evidence="2" id="KW-1185">Reference proteome</keyword>
<dbReference type="Gene3D" id="3.40.50.360">
    <property type="match status" value="1"/>
</dbReference>
<reference evidence="1 2" key="1">
    <citation type="submission" date="2024-10" db="EMBL/GenBank/DDBJ databases">
        <title>The Natural Products Discovery Center: Release of the First 8490 Sequenced Strains for Exploring Actinobacteria Biosynthetic Diversity.</title>
        <authorList>
            <person name="Kalkreuter E."/>
            <person name="Kautsar S.A."/>
            <person name="Yang D."/>
            <person name="Bader C.D."/>
            <person name="Teijaro C.N."/>
            <person name="Fluegel L."/>
            <person name="Davis C.M."/>
            <person name="Simpson J.R."/>
            <person name="Lauterbach L."/>
            <person name="Steele A.D."/>
            <person name="Gui C."/>
            <person name="Meng S."/>
            <person name="Li G."/>
            <person name="Viehrig K."/>
            <person name="Ye F."/>
            <person name="Su P."/>
            <person name="Kiefer A.F."/>
            <person name="Nichols A."/>
            <person name="Cepeda A.J."/>
            <person name="Yan W."/>
            <person name="Fan B."/>
            <person name="Jiang Y."/>
            <person name="Adhikari A."/>
            <person name="Zheng C.-J."/>
            <person name="Schuster L."/>
            <person name="Cowan T.M."/>
            <person name="Smanski M.J."/>
            <person name="Chevrette M.G."/>
            <person name="De Carvalho L.P.S."/>
            <person name="Shen B."/>
        </authorList>
    </citation>
    <scope>NUCLEOTIDE SEQUENCE [LARGE SCALE GENOMIC DNA]</scope>
    <source>
        <strain evidence="1 2">NPDC049639</strain>
    </source>
</reference>
<proteinExistence type="predicted"/>
<protein>
    <submittedName>
        <fullName evidence="1">Flavodoxin family protein</fullName>
    </submittedName>
</protein>
<dbReference type="Proteomes" id="UP001612915">
    <property type="component" value="Unassembled WGS sequence"/>
</dbReference>
<sequence length="150" mass="15557">MPRLLVVHHTASPATRTLLEEVLAGANHPDLEGAVEVVDRPALVASAVETLEADGYLLGCPANIGYMAGAMKHYLDTVYYPCLGQTDGRPLGLWVHGNDDTAGAVRALTAITGALGWKLAAEPLSVTAPIDATTRAACRDLGATLAASLL</sequence>
<dbReference type="RefSeq" id="WP_398279561.1">
    <property type="nucleotide sequence ID" value="NZ_JBITLV010000003.1"/>
</dbReference>
<comment type="caution">
    <text evidence="1">The sequence shown here is derived from an EMBL/GenBank/DDBJ whole genome shotgun (WGS) entry which is preliminary data.</text>
</comment>
<evidence type="ECO:0000313" key="2">
    <source>
        <dbReference type="Proteomes" id="UP001612915"/>
    </source>
</evidence>